<dbReference type="EMBL" id="JZRZ01000006">
    <property type="protein sequence ID" value="KKD57631.1"/>
    <property type="molecule type" value="Genomic_DNA"/>
</dbReference>
<name>A0A0F5ZPG9_STEMA</name>
<feature type="domain" description="DUF4124" evidence="3">
    <location>
        <begin position="29"/>
        <end position="74"/>
    </location>
</feature>
<sequence>MRTGSALPCEDDPASFLLLLLPLCVLSSVAHAQSTRLNRCTDAQGQSVYTDRPCDSVGARSRLPPPSPTGNTAARDTLGARCPRRLSELVDALRNGILSNDVNRLSSLYLWGAVSDAGAQRILGQLESLARRPLVDVVPVYPRQDQVAVPEEGQSPAAQGSDPEPPAVRHPVGLRLEQTLPGSVARASTVLGLRRQYGCFWITL</sequence>
<accession>A0A0F5ZPG9</accession>
<dbReference type="AlphaFoldDB" id="A0A0F5ZPG9"/>
<dbReference type="InterPro" id="IPR025392">
    <property type="entry name" value="DUF4124"/>
</dbReference>
<evidence type="ECO:0000313" key="4">
    <source>
        <dbReference type="EMBL" id="KKD57631.1"/>
    </source>
</evidence>
<evidence type="ECO:0000256" key="1">
    <source>
        <dbReference type="SAM" id="MobiDB-lite"/>
    </source>
</evidence>
<evidence type="ECO:0000259" key="3">
    <source>
        <dbReference type="Pfam" id="PF13511"/>
    </source>
</evidence>
<dbReference type="PATRIC" id="fig|40324.63.peg.1031"/>
<proteinExistence type="predicted"/>
<feature type="chain" id="PRO_5002498178" description="DUF4124 domain-containing protein" evidence="2">
    <location>
        <begin position="33"/>
        <end position="204"/>
    </location>
</feature>
<protein>
    <recommendedName>
        <fullName evidence="3">DUF4124 domain-containing protein</fullName>
    </recommendedName>
</protein>
<feature type="region of interest" description="Disordered" evidence="1">
    <location>
        <begin position="146"/>
        <end position="169"/>
    </location>
</feature>
<reference evidence="4 5" key="1">
    <citation type="submission" date="2015-03" db="EMBL/GenBank/DDBJ databases">
        <title>Draft genome of Stenotrophomonas maltophila isolated from urine specimen.</title>
        <authorList>
            <person name="Murugan N."/>
            <person name="Malathi J."/>
            <person name="Umashankar V."/>
            <person name="Madhavan H."/>
        </authorList>
    </citation>
    <scope>NUCLEOTIDE SEQUENCE [LARGE SCALE GENOMIC DNA]</scope>
    <source>
        <strain evidence="4 5">JMNMN1</strain>
    </source>
</reference>
<keyword evidence="2" id="KW-0732">Signal</keyword>
<dbReference type="Pfam" id="PF13511">
    <property type="entry name" value="DUF4124"/>
    <property type="match status" value="1"/>
</dbReference>
<comment type="caution">
    <text evidence="4">The sequence shown here is derived from an EMBL/GenBank/DDBJ whole genome shotgun (WGS) entry which is preliminary data.</text>
</comment>
<evidence type="ECO:0000256" key="2">
    <source>
        <dbReference type="SAM" id="SignalP"/>
    </source>
</evidence>
<gene>
    <name evidence="4" type="ORF">VM57_02705</name>
</gene>
<dbReference type="Proteomes" id="UP000243478">
    <property type="component" value="Unassembled WGS sequence"/>
</dbReference>
<feature type="signal peptide" evidence="2">
    <location>
        <begin position="1"/>
        <end position="32"/>
    </location>
</feature>
<feature type="region of interest" description="Disordered" evidence="1">
    <location>
        <begin position="54"/>
        <end position="78"/>
    </location>
</feature>
<evidence type="ECO:0000313" key="5">
    <source>
        <dbReference type="Proteomes" id="UP000243478"/>
    </source>
</evidence>
<organism evidence="4 5">
    <name type="scientific">Stenotrophomonas maltophilia</name>
    <name type="common">Pseudomonas maltophilia</name>
    <name type="synonym">Xanthomonas maltophilia</name>
    <dbReference type="NCBI Taxonomy" id="40324"/>
    <lineage>
        <taxon>Bacteria</taxon>
        <taxon>Pseudomonadati</taxon>
        <taxon>Pseudomonadota</taxon>
        <taxon>Gammaproteobacteria</taxon>
        <taxon>Lysobacterales</taxon>
        <taxon>Lysobacteraceae</taxon>
        <taxon>Stenotrophomonas</taxon>
        <taxon>Stenotrophomonas maltophilia group</taxon>
    </lineage>
</organism>